<dbReference type="InterPro" id="IPR002656">
    <property type="entry name" value="Acyl_transf_3_dom"/>
</dbReference>
<keyword evidence="5 7" id="KW-1133">Transmembrane helix</keyword>
<evidence type="ECO:0000256" key="6">
    <source>
        <dbReference type="ARBA" id="ARBA00023136"/>
    </source>
</evidence>
<comment type="similarity">
    <text evidence="2">Belongs to the acyltransferase 3 family.</text>
</comment>
<comment type="caution">
    <text evidence="9">The sequence shown here is derived from an EMBL/GenBank/DDBJ whole genome shotgun (WGS) entry which is preliminary data.</text>
</comment>
<dbReference type="EMBL" id="QGHD01000004">
    <property type="protein sequence ID" value="PWL03614.1"/>
    <property type="molecule type" value="Genomic_DNA"/>
</dbReference>
<evidence type="ECO:0000256" key="3">
    <source>
        <dbReference type="ARBA" id="ARBA00022475"/>
    </source>
</evidence>
<evidence type="ECO:0000256" key="7">
    <source>
        <dbReference type="SAM" id="Phobius"/>
    </source>
</evidence>
<dbReference type="Proteomes" id="UP000245523">
    <property type="component" value="Unassembled WGS sequence"/>
</dbReference>
<keyword evidence="10" id="KW-1185">Reference proteome</keyword>
<evidence type="ECO:0000313" key="10">
    <source>
        <dbReference type="Proteomes" id="UP000245523"/>
    </source>
</evidence>
<accession>A0ABX5LP03</accession>
<keyword evidence="6 7" id="KW-0472">Membrane</keyword>
<feature type="transmembrane region" description="Helical" evidence="7">
    <location>
        <begin position="110"/>
        <end position="128"/>
    </location>
</feature>
<feature type="transmembrane region" description="Helical" evidence="7">
    <location>
        <begin position="270"/>
        <end position="291"/>
    </location>
</feature>
<gene>
    <name evidence="9" type="ORF">B0H50_10438</name>
</gene>
<feature type="transmembrane region" description="Helical" evidence="7">
    <location>
        <begin position="192"/>
        <end position="209"/>
    </location>
</feature>
<evidence type="ECO:0000259" key="8">
    <source>
        <dbReference type="Pfam" id="PF01757"/>
    </source>
</evidence>
<dbReference type="PANTHER" id="PTHR40074">
    <property type="entry name" value="O-ACETYLTRANSFERASE WECH"/>
    <property type="match status" value="1"/>
</dbReference>
<comment type="subcellular location">
    <subcellularLocation>
        <location evidence="1">Cell membrane</location>
        <topology evidence="1">Multi-pass membrane protein</topology>
    </subcellularLocation>
</comment>
<name>A0ABX5LP03_9BACT</name>
<feature type="domain" description="Acyltransferase 3" evidence="8">
    <location>
        <begin position="13"/>
        <end position="313"/>
    </location>
</feature>
<feature type="transmembrane region" description="Helical" evidence="7">
    <location>
        <begin position="46"/>
        <end position="66"/>
    </location>
</feature>
<sequence length="339" mass="39569">MHIQLGMLHGAALRMSAFFFLSGMLFSNRRFSTWKSYAQHKTKVLLVPYILLSLFFLALDPVLYQFDAFFPLSPKMNILGIYPDIQNAFQYLGWNLVKIFIAGKSSIGSGPLWFVFNLYAISLLFFAIHQFTSGRKIFLFLFALLCLGFGFFLNRFHLHFPFGFERICTTFFFFALGNLCKNFLLRFEKQKLFVLLLAFFFAAIFYAIFEKPDPNFSIMNNDLGKNFGVFILSSLSGIFALLALFLILNRMPSWKIILVFKGILRNISRNGMIILATHWWILLVLRIVFKSELDKPFWAWISLPIVFLGMIFFIPLFRSKLNRLIAKEKISWRESLSIR</sequence>
<feature type="transmembrane region" description="Helical" evidence="7">
    <location>
        <begin position="162"/>
        <end position="180"/>
    </location>
</feature>
<evidence type="ECO:0000313" key="9">
    <source>
        <dbReference type="EMBL" id="PWL03614.1"/>
    </source>
</evidence>
<evidence type="ECO:0000256" key="5">
    <source>
        <dbReference type="ARBA" id="ARBA00022989"/>
    </source>
</evidence>
<dbReference type="PANTHER" id="PTHR40074:SF2">
    <property type="entry name" value="O-ACETYLTRANSFERASE WECH"/>
    <property type="match status" value="1"/>
</dbReference>
<feature type="transmembrane region" description="Helical" evidence="7">
    <location>
        <begin position="137"/>
        <end position="156"/>
    </location>
</feature>
<feature type="transmembrane region" description="Helical" evidence="7">
    <location>
        <begin position="6"/>
        <end position="26"/>
    </location>
</feature>
<feature type="transmembrane region" description="Helical" evidence="7">
    <location>
        <begin position="297"/>
        <end position="317"/>
    </location>
</feature>
<evidence type="ECO:0000256" key="4">
    <source>
        <dbReference type="ARBA" id="ARBA00022692"/>
    </source>
</evidence>
<reference evidence="9 10" key="1">
    <citation type="submission" date="2018-05" db="EMBL/GenBank/DDBJ databases">
        <title>Animal gut microbial communities from fecal samples from Wisconsin, USA.</title>
        <authorList>
            <person name="Neumann A."/>
        </authorList>
    </citation>
    <scope>NUCLEOTIDE SEQUENCE [LARGE SCALE GENOMIC DNA]</scope>
    <source>
        <strain evidence="9 10">UWS4</strain>
    </source>
</reference>
<feature type="transmembrane region" description="Helical" evidence="7">
    <location>
        <begin position="229"/>
        <end position="249"/>
    </location>
</feature>
<protein>
    <submittedName>
        <fullName evidence="9">Fucose 4-O-acetylase-like acetyltransferase</fullName>
    </submittedName>
</protein>
<proteinExistence type="inferred from homology"/>
<keyword evidence="4 7" id="KW-0812">Transmembrane</keyword>
<evidence type="ECO:0000256" key="1">
    <source>
        <dbReference type="ARBA" id="ARBA00004651"/>
    </source>
</evidence>
<dbReference type="Pfam" id="PF01757">
    <property type="entry name" value="Acyl_transf_3"/>
    <property type="match status" value="1"/>
</dbReference>
<organism evidence="9 10">
    <name type="scientific">Hallerella porci</name>
    <dbReference type="NCBI Taxonomy" id="1945871"/>
    <lineage>
        <taxon>Bacteria</taxon>
        <taxon>Pseudomonadati</taxon>
        <taxon>Fibrobacterota</taxon>
        <taxon>Fibrobacteria</taxon>
        <taxon>Fibrobacterales</taxon>
        <taxon>Fibrobacteraceae</taxon>
        <taxon>Hallerella</taxon>
    </lineage>
</organism>
<evidence type="ECO:0000256" key="2">
    <source>
        <dbReference type="ARBA" id="ARBA00007400"/>
    </source>
</evidence>
<keyword evidence="3" id="KW-1003">Cell membrane</keyword>